<dbReference type="InterPro" id="IPR025528">
    <property type="entry name" value="BrnA_antitoxin"/>
</dbReference>
<dbReference type="RefSeq" id="WP_168135313.1">
    <property type="nucleotide sequence ID" value="NZ_JAAVJH010000009.1"/>
</dbReference>
<sequence length="90" mass="10018">MIYDEERPVVFDEDNPEWTDEDFARARPAHEVLPPEVIAAFGKGRVGRPVGTTKDQVSLRIDRDVIARFRAGGPGWQSRMNAALRAAVGL</sequence>
<comment type="caution">
    <text evidence="1">The sequence shown here is derived from an EMBL/GenBank/DDBJ whole genome shotgun (WGS) entry which is preliminary data.</text>
</comment>
<dbReference type="Pfam" id="PF14384">
    <property type="entry name" value="BrnA_antitoxin"/>
    <property type="match status" value="1"/>
</dbReference>
<dbReference type="EMBL" id="JAAVJH010000009">
    <property type="protein sequence ID" value="NJR79771.1"/>
    <property type="molecule type" value="Genomic_DNA"/>
</dbReference>
<dbReference type="Proteomes" id="UP000732399">
    <property type="component" value="Unassembled WGS sequence"/>
</dbReference>
<keyword evidence="2" id="KW-1185">Reference proteome</keyword>
<proteinExistence type="predicted"/>
<protein>
    <submittedName>
        <fullName evidence="1">BrnA antitoxin family protein</fullName>
    </submittedName>
</protein>
<evidence type="ECO:0000313" key="1">
    <source>
        <dbReference type="EMBL" id="NJR79771.1"/>
    </source>
</evidence>
<reference evidence="1 2" key="1">
    <citation type="submission" date="2020-03" db="EMBL/GenBank/DDBJ databases">
        <authorList>
            <person name="Wang L."/>
            <person name="He N."/>
            <person name="Li Y."/>
            <person name="Fang Y."/>
            <person name="Zhang F."/>
        </authorList>
    </citation>
    <scope>NUCLEOTIDE SEQUENCE [LARGE SCALE GENOMIC DNA]</scope>
    <source>
        <strain evidence="1 2">36D10-4-7</strain>
    </source>
</reference>
<organism evidence="1 2">
    <name type="scientific">Sphingomonas corticis</name>
    <dbReference type="NCBI Taxonomy" id="2722791"/>
    <lineage>
        <taxon>Bacteria</taxon>
        <taxon>Pseudomonadati</taxon>
        <taxon>Pseudomonadota</taxon>
        <taxon>Alphaproteobacteria</taxon>
        <taxon>Sphingomonadales</taxon>
        <taxon>Sphingomonadaceae</taxon>
        <taxon>Sphingomonas</taxon>
    </lineage>
</organism>
<evidence type="ECO:0000313" key="2">
    <source>
        <dbReference type="Proteomes" id="UP000732399"/>
    </source>
</evidence>
<gene>
    <name evidence="1" type="ORF">HBH26_14375</name>
</gene>
<name>A0ABX1CR72_9SPHN</name>
<accession>A0ABX1CR72</accession>